<feature type="transmembrane region" description="Helical" evidence="7">
    <location>
        <begin position="42"/>
        <end position="70"/>
    </location>
</feature>
<dbReference type="CDD" id="cd06257">
    <property type="entry name" value="DnaJ"/>
    <property type="match status" value="1"/>
</dbReference>
<dbReference type="AlphaFoldDB" id="A0AAU9CFW9"/>
<sequence>MAVIRALLLLLVLGALLWGLRWFLRTPPQEVAQTLKGKGGLAALGLLLLLALLAHSWLLPLLGALTALAARILPYLPRLWPLIERLLQRWAGPETADAAGGQAMPETVAQAYEILGLRPGASREEIVAAHRRLMQKVHPDRGGSDFLAAQINRAKEILLREAK</sequence>
<proteinExistence type="inferred from homology"/>
<keyword evidence="3 7" id="KW-1133">Transmembrane helix</keyword>
<dbReference type="GO" id="GO:0016020">
    <property type="term" value="C:membrane"/>
    <property type="evidence" value="ECO:0007669"/>
    <property type="project" value="UniProtKB-SubCell"/>
</dbReference>
<name>A0AAU9CFW9_9GAMM</name>
<dbReference type="EMBL" id="AP024718">
    <property type="protein sequence ID" value="BCX88191.1"/>
    <property type="molecule type" value="Genomic_DNA"/>
</dbReference>
<feature type="domain" description="J" evidence="8">
    <location>
        <begin position="110"/>
        <end position="163"/>
    </location>
</feature>
<dbReference type="PANTHER" id="PTHR12763:SF28">
    <property type="entry name" value="GEO10507P1-RELATED"/>
    <property type="match status" value="1"/>
</dbReference>
<evidence type="ECO:0000256" key="6">
    <source>
        <dbReference type="ARBA" id="ARBA00038105"/>
    </source>
</evidence>
<evidence type="ECO:0000313" key="10">
    <source>
        <dbReference type="Proteomes" id="UP001321450"/>
    </source>
</evidence>
<comment type="subcellular location">
    <subcellularLocation>
        <location evidence="1">Membrane</location>
        <topology evidence="1">Single-pass membrane protein</topology>
    </subcellularLocation>
</comment>
<gene>
    <name evidence="9" type="ORF">MIN45_P0559</name>
</gene>
<dbReference type="KEGG" id="meiy:MIN45_P0559"/>
<dbReference type="SMART" id="SM00271">
    <property type="entry name" value="DnaJ"/>
    <property type="match status" value="1"/>
</dbReference>
<keyword evidence="10" id="KW-1185">Reference proteome</keyword>
<organism evidence="9 10">
    <name type="scientific">Methylomarinovum tepidoasis</name>
    <dbReference type="NCBI Taxonomy" id="2840183"/>
    <lineage>
        <taxon>Bacteria</taxon>
        <taxon>Pseudomonadati</taxon>
        <taxon>Pseudomonadota</taxon>
        <taxon>Gammaproteobacteria</taxon>
        <taxon>Methylococcales</taxon>
        <taxon>Methylothermaceae</taxon>
        <taxon>Methylomarinovum</taxon>
    </lineage>
</organism>
<dbReference type="InterPro" id="IPR001623">
    <property type="entry name" value="DnaJ_domain"/>
</dbReference>
<protein>
    <recommendedName>
        <fullName evidence="8">J domain-containing protein</fullName>
    </recommendedName>
</protein>
<keyword evidence="5" id="KW-0143">Chaperone</keyword>
<evidence type="ECO:0000313" key="9">
    <source>
        <dbReference type="EMBL" id="BCX88191.1"/>
    </source>
</evidence>
<evidence type="ECO:0000256" key="5">
    <source>
        <dbReference type="ARBA" id="ARBA00023186"/>
    </source>
</evidence>
<dbReference type="InterPro" id="IPR036869">
    <property type="entry name" value="J_dom_sf"/>
</dbReference>
<evidence type="ECO:0000256" key="4">
    <source>
        <dbReference type="ARBA" id="ARBA00023136"/>
    </source>
</evidence>
<dbReference type="Proteomes" id="UP001321450">
    <property type="component" value="Chromosome"/>
</dbReference>
<evidence type="ECO:0000256" key="7">
    <source>
        <dbReference type="SAM" id="Phobius"/>
    </source>
</evidence>
<keyword evidence="2 7" id="KW-0812">Transmembrane</keyword>
<dbReference type="Pfam" id="PF00226">
    <property type="entry name" value="DnaJ"/>
    <property type="match status" value="1"/>
</dbReference>
<dbReference type="PRINTS" id="PR00625">
    <property type="entry name" value="JDOMAIN"/>
</dbReference>
<dbReference type="Gene3D" id="1.10.287.110">
    <property type="entry name" value="DnaJ domain"/>
    <property type="match status" value="1"/>
</dbReference>
<evidence type="ECO:0000259" key="8">
    <source>
        <dbReference type="PROSITE" id="PS50076"/>
    </source>
</evidence>
<evidence type="ECO:0000256" key="2">
    <source>
        <dbReference type="ARBA" id="ARBA00022692"/>
    </source>
</evidence>
<reference evidence="10" key="1">
    <citation type="journal article" date="2024" name="Int. J. Syst. Evol. Microbiol.">
        <title>Methylomarinovum tepidoasis sp. nov., a moderately thermophilic methanotroph of the family Methylothermaceae isolated from a deep-sea hydrothermal field.</title>
        <authorList>
            <person name="Hirayama H."/>
            <person name="Takaki Y."/>
            <person name="Abe M."/>
            <person name="Miyazaki M."/>
            <person name="Uematsu K."/>
            <person name="Matsui Y."/>
            <person name="Takai K."/>
        </authorList>
    </citation>
    <scope>NUCLEOTIDE SEQUENCE [LARGE SCALE GENOMIC DNA]</scope>
    <source>
        <strain evidence="10">IN45</strain>
    </source>
</reference>
<keyword evidence="4 7" id="KW-0472">Membrane</keyword>
<accession>A0AAU9CFW9</accession>
<dbReference type="SUPFAM" id="SSF46565">
    <property type="entry name" value="Chaperone J-domain"/>
    <property type="match status" value="1"/>
</dbReference>
<dbReference type="PROSITE" id="PS50076">
    <property type="entry name" value="DNAJ_2"/>
    <property type="match status" value="1"/>
</dbReference>
<comment type="similarity">
    <text evidence="6">Belongs to the TIM14 family.</text>
</comment>
<evidence type="ECO:0000256" key="1">
    <source>
        <dbReference type="ARBA" id="ARBA00004167"/>
    </source>
</evidence>
<evidence type="ECO:0000256" key="3">
    <source>
        <dbReference type="ARBA" id="ARBA00022989"/>
    </source>
</evidence>
<dbReference type="PANTHER" id="PTHR12763">
    <property type="match status" value="1"/>
</dbReference>